<feature type="transmembrane region" description="Helical" evidence="1">
    <location>
        <begin position="37"/>
        <end position="59"/>
    </location>
</feature>
<evidence type="ECO:0000313" key="3">
    <source>
        <dbReference type="EMBL" id="MCT7358964.1"/>
    </source>
</evidence>
<sequence length="335" mass="37851">MSASNDDLLRQQRSPKVTDFLSREEIRALTRRSDWRGGWAIASTWLIIAASFALAGWALQQPWYLLLPGVLLALMILGGRQLALAILAHEASHNTLFNSRFGNNQLSDWLCARPISLDLYRYRSHHMRHHSFTGRDGDPDLSLVRGLPTSKVSMLRKFARDLSGLTGLKYLAGVALMNAGLLKWTVANDVQWLPREGRSLFSYMGEFMRNSTPSLLVNALLFLLLWGAGWPQLYLLWVAAWLIPYPLFIRIRAMAEHAMTEGSDNPLRNTRTTCAGWLARSFVAPVRVNFHIEHHLMASVPYYRLPQLHGLLRQRGLVQKPPGYADVIRLVSSAG</sequence>
<dbReference type="GO" id="GO:0046513">
    <property type="term" value="P:ceramide biosynthetic process"/>
    <property type="evidence" value="ECO:0007669"/>
    <property type="project" value="TreeGrafter"/>
</dbReference>
<organism evidence="3 4">
    <name type="scientific">Thalassolituus pacificus</name>
    <dbReference type="NCBI Taxonomy" id="2975440"/>
    <lineage>
        <taxon>Bacteria</taxon>
        <taxon>Pseudomonadati</taxon>
        <taxon>Pseudomonadota</taxon>
        <taxon>Gammaproteobacteria</taxon>
        <taxon>Oceanospirillales</taxon>
        <taxon>Oceanospirillaceae</taxon>
        <taxon>Thalassolituus</taxon>
    </lineage>
</organism>
<dbReference type="AlphaFoldDB" id="A0A9X2WEU6"/>
<feature type="transmembrane region" description="Helical" evidence="1">
    <location>
        <begin position="65"/>
        <end position="88"/>
    </location>
</feature>
<dbReference type="Pfam" id="PF00487">
    <property type="entry name" value="FA_desaturase"/>
    <property type="match status" value="1"/>
</dbReference>
<keyword evidence="4" id="KW-1185">Reference proteome</keyword>
<dbReference type="CDD" id="cd03510">
    <property type="entry name" value="Rhizobitoxine-FADS-like"/>
    <property type="match status" value="1"/>
</dbReference>
<dbReference type="PANTHER" id="PTHR12879:SF8">
    <property type="entry name" value="SPHINGOLIPID DELTA(4)-DESATURASE DES1"/>
    <property type="match status" value="1"/>
</dbReference>
<dbReference type="Proteomes" id="UP001147830">
    <property type="component" value="Unassembled WGS sequence"/>
</dbReference>
<feature type="domain" description="Fatty acid desaturase" evidence="2">
    <location>
        <begin position="63"/>
        <end position="314"/>
    </location>
</feature>
<keyword evidence="1" id="KW-0472">Membrane</keyword>
<dbReference type="InterPro" id="IPR005804">
    <property type="entry name" value="FA_desaturase_dom"/>
</dbReference>
<evidence type="ECO:0000259" key="2">
    <source>
        <dbReference type="Pfam" id="PF00487"/>
    </source>
</evidence>
<keyword evidence="1" id="KW-0812">Transmembrane</keyword>
<dbReference type="RefSeq" id="WP_260975855.1">
    <property type="nucleotide sequence ID" value="NZ_JAOANI010000015.1"/>
</dbReference>
<comment type="caution">
    <text evidence="3">The sequence shown here is derived from an EMBL/GenBank/DDBJ whole genome shotgun (WGS) entry which is preliminary data.</text>
</comment>
<evidence type="ECO:0000256" key="1">
    <source>
        <dbReference type="SAM" id="Phobius"/>
    </source>
</evidence>
<gene>
    <name evidence="3" type="ORF">NYR02_08035</name>
</gene>
<dbReference type="GO" id="GO:0016020">
    <property type="term" value="C:membrane"/>
    <property type="evidence" value="ECO:0007669"/>
    <property type="project" value="GOC"/>
</dbReference>
<dbReference type="EMBL" id="JAOANI010000015">
    <property type="protein sequence ID" value="MCT7358964.1"/>
    <property type="molecule type" value="Genomic_DNA"/>
</dbReference>
<protein>
    <submittedName>
        <fullName evidence="3">Fatty acid desaturase family protein</fullName>
    </submittedName>
</protein>
<keyword evidence="1" id="KW-1133">Transmembrane helix</keyword>
<name>A0A9X2WEU6_9GAMM</name>
<reference evidence="3" key="2">
    <citation type="submission" date="2022-08" db="EMBL/GenBank/DDBJ databases">
        <authorList>
            <person name="Dong C."/>
        </authorList>
    </citation>
    <scope>NUCLEOTIDE SEQUENCE</scope>
    <source>
        <strain evidence="3">59MF3M-4</strain>
    </source>
</reference>
<proteinExistence type="predicted"/>
<dbReference type="GO" id="GO:0042284">
    <property type="term" value="F:sphingolipid delta-4 desaturase activity"/>
    <property type="evidence" value="ECO:0007669"/>
    <property type="project" value="TreeGrafter"/>
</dbReference>
<dbReference type="PANTHER" id="PTHR12879">
    <property type="entry name" value="SPHINGOLIPID DELTA 4 DESATURASE/C-4 HYDROXYLASE PROTEIN DES2"/>
    <property type="match status" value="1"/>
</dbReference>
<evidence type="ECO:0000313" key="4">
    <source>
        <dbReference type="Proteomes" id="UP001147830"/>
    </source>
</evidence>
<accession>A0A9X2WEU6</accession>
<reference evidence="3" key="1">
    <citation type="journal article" date="2022" name="Front. Microbiol.">
        <title>Genome-based taxonomic rearrangement of Oceanobacter-related bacteria including the description of Thalassolituus hydrocarbonoclasticus sp. nov. and Thalassolituus pacificus sp. nov. and emended description of the genus Thalassolituus.</title>
        <authorList>
            <person name="Dong C."/>
            <person name="Wei L."/>
            <person name="Wang J."/>
            <person name="Lai Q."/>
            <person name="Huang Z."/>
            <person name="Shao Z."/>
        </authorList>
    </citation>
    <scope>NUCLEOTIDE SEQUENCE</scope>
    <source>
        <strain evidence="3">59MF3M-4</strain>
    </source>
</reference>